<keyword evidence="2" id="KW-1185">Reference proteome</keyword>
<dbReference type="EMBL" id="CAJVCH010289480">
    <property type="protein sequence ID" value="CAG7785114.1"/>
    <property type="molecule type" value="Genomic_DNA"/>
</dbReference>
<dbReference type="AlphaFoldDB" id="A0A8J2PFW0"/>
<comment type="caution">
    <text evidence="1">The sequence shown here is derived from an EMBL/GenBank/DDBJ whole genome shotgun (WGS) entry which is preliminary data.</text>
</comment>
<accession>A0A8J2PFW0</accession>
<name>A0A8J2PFW0_9HEXA</name>
<reference evidence="1" key="1">
    <citation type="submission" date="2021-06" db="EMBL/GenBank/DDBJ databases">
        <authorList>
            <person name="Hodson N. C."/>
            <person name="Mongue J. A."/>
            <person name="Jaron S. K."/>
        </authorList>
    </citation>
    <scope>NUCLEOTIDE SEQUENCE</scope>
</reference>
<sequence>MSSVLRRRKFLNKATRLQQVALGGEHSFDVGAVGDCFKAVQAGNCSLDVKDTSYFSDAIDDLSQAKVAATDSSRSKKATTAESSFVLSNTSRKDRKVKVRTKTHSLKQNDRSKLTDVKKQSVMPRILDTSARQNLEQLSRRSVLENITMLAETPSPFRDPIIPAFLLILICALRFLQNISGILLLDKIRFVVQCPSTLAFRSVLMQMNRITAHYGHNGPFIYTNQMEEFKIIKYNPLKLISFQVDRGLSQNERNII</sequence>
<proteinExistence type="predicted"/>
<protein>
    <submittedName>
        <fullName evidence="1">Uncharacterized protein</fullName>
    </submittedName>
</protein>
<dbReference type="Proteomes" id="UP000708208">
    <property type="component" value="Unassembled WGS sequence"/>
</dbReference>
<gene>
    <name evidence="1" type="ORF">AFUS01_LOCUS23760</name>
</gene>
<evidence type="ECO:0000313" key="2">
    <source>
        <dbReference type="Proteomes" id="UP000708208"/>
    </source>
</evidence>
<organism evidence="1 2">
    <name type="scientific">Allacma fusca</name>
    <dbReference type="NCBI Taxonomy" id="39272"/>
    <lineage>
        <taxon>Eukaryota</taxon>
        <taxon>Metazoa</taxon>
        <taxon>Ecdysozoa</taxon>
        <taxon>Arthropoda</taxon>
        <taxon>Hexapoda</taxon>
        <taxon>Collembola</taxon>
        <taxon>Symphypleona</taxon>
        <taxon>Sminthuridae</taxon>
        <taxon>Allacma</taxon>
    </lineage>
</organism>
<evidence type="ECO:0000313" key="1">
    <source>
        <dbReference type="EMBL" id="CAG7785114.1"/>
    </source>
</evidence>